<dbReference type="GO" id="GO:0009424">
    <property type="term" value="C:bacterial-type flagellum hook"/>
    <property type="evidence" value="ECO:0007669"/>
    <property type="project" value="InterPro"/>
</dbReference>
<evidence type="ECO:0000313" key="12">
    <source>
        <dbReference type="Proteomes" id="UP000002383"/>
    </source>
</evidence>
<dbReference type="Pfam" id="PF22638">
    <property type="entry name" value="FlgK_D1"/>
    <property type="match status" value="1"/>
</dbReference>
<evidence type="ECO:0000256" key="6">
    <source>
        <dbReference type="ARBA" id="ARBA00023143"/>
    </source>
</evidence>
<dbReference type="Pfam" id="PF06429">
    <property type="entry name" value="Flg_bbr_C"/>
    <property type="match status" value="1"/>
</dbReference>
<evidence type="ECO:0000256" key="1">
    <source>
        <dbReference type="ARBA" id="ARBA00004365"/>
    </source>
</evidence>
<feature type="domain" description="Flagellar hook-associated protein FlgK helical" evidence="10">
    <location>
        <begin position="100"/>
        <end position="333"/>
    </location>
</feature>
<keyword evidence="5" id="KW-0964">Secreted</keyword>
<reference evidence="11 12" key="1">
    <citation type="journal article" date="2011" name="Stand. Genomic Sci.">
        <title>Complete genome sequence of 'Thioalkalivibrio sulfidophilus' HL-EbGr7.</title>
        <authorList>
            <person name="Muyzer G."/>
            <person name="Sorokin D.Y."/>
            <person name="Mavromatis K."/>
            <person name="Lapidus A."/>
            <person name="Clum A."/>
            <person name="Ivanova N."/>
            <person name="Pati A."/>
            <person name="d'Haeseleer P."/>
            <person name="Woyke T."/>
            <person name="Kyrpides N.C."/>
        </authorList>
    </citation>
    <scope>NUCLEOTIDE SEQUENCE [LARGE SCALE GENOMIC DNA]</scope>
    <source>
        <strain evidence="11 12">HL-EbGR7</strain>
    </source>
</reference>
<dbReference type="AlphaFoldDB" id="B8GQB7"/>
<dbReference type="EMBL" id="CP001339">
    <property type="protein sequence ID" value="ACL72312.1"/>
    <property type="molecule type" value="Genomic_DNA"/>
</dbReference>
<dbReference type="NCBIfam" id="TIGR02492">
    <property type="entry name" value="flgK_ends"/>
    <property type="match status" value="1"/>
</dbReference>
<sequence length="637" mass="67107" precursor="true">MFRGAVMSSGVLGIGVSGLLAFQRALGVTGNNIANSATEGYSRQRIDLSTQIPQFAGNGYFGSGVQVSGVNRIFDQFVETQLRNSTSASEQYALYYDFARRVDNLLADPDSGLAPGLQQFFAAVQDVANDPTSNAARQVLISEAESLVDRFSFLNQRLEEQRNLVNGQIQTTVAEINSLAEAIADLNEDIVSALGRGGGAPPNDLLDQRDRLVLQLSELVSVNTIEQDDGALNVFIGNGQNLVLGNRPTVLVADGLGPDPAQMQVGYVSPGATVDITSYMTGGRLGALLDLRTSVLDVAQNSLGRTAIGLAQAFNDQHVLGQDLNGQLGEAFFRVPAPEAIAGASNAATGDLQVEIQDYSALTLSDYRLRFDGADWQLRREPGGQLLGAVAPGGTLLIEGLSIDTSGIAGAATGDTFLIRPTRGGANQIDTVISDPRMVAAASPVRASPDGDNTGPAIVRSVIAVDRDALDLTPVTVTYNAGASQFEIGGDTYPLDPSGVTVINHNGWELTIEGVPDDGDAFQVGPNIGGVGDNRNALALAGLQDQRMMVGGTATLEGTYNTLVAEVGTRTRQAEIAARAQVKLLDEARAQRESISGVNLDEEAANLLRYQQAYQAAAQVISVTNSLFDTLINAVRR</sequence>
<name>B8GQB7_THISH</name>
<dbReference type="Pfam" id="PF00460">
    <property type="entry name" value="Flg_bb_rod"/>
    <property type="match status" value="1"/>
</dbReference>
<evidence type="ECO:0000259" key="10">
    <source>
        <dbReference type="Pfam" id="PF22638"/>
    </source>
</evidence>
<keyword evidence="11" id="KW-0282">Flagellum</keyword>
<dbReference type="Proteomes" id="UP000002383">
    <property type="component" value="Chromosome"/>
</dbReference>
<dbReference type="InterPro" id="IPR010930">
    <property type="entry name" value="Flg_bb/hook_C_dom"/>
</dbReference>
<evidence type="ECO:0000259" key="8">
    <source>
        <dbReference type="Pfam" id="PF06429"/>
    </source>
</evidence>
<dbReference type="InterPro" id="IPR002371">
    <property type="entry name" value="FlgK"/>
</dbReference>
<dbReference type="InterPro" id="IPR001444">
    <property type="entry name" value="Flag_bb_rod_N"/>
</dbReference>
<feature type="domain" description="Flagellar basal-body/hook protein C-terminal" evidence="8">
    <location>
        <begin position="594"/>
        <end position="633"/>
    </location>
</feature>
<dbReference type="PRINTS" id="PR01005">
    <property type="entry name" value="FLGHOOKAP1"/>
</dbReference>
<dbReference type="InterPro" id="IPR049119">
    <property type="entry name" value="FlgK_D2-like"/>
</dbReference>
<evidence type="ECO:0000256" key="4">
    <source>
        <dbReference type="ARBA" id="ARBA00016244"/>
    </source>
</evidence>
<feature type="domain" description="Flagellar basal body rod protein N-terminal" evidence="7">
    <location>
        <begin position="14"/>
        <end position="41"/>
    </location>
</feature>
<keyword evidence="11" id="KW-0966">Cell projection</keyword>
<dbReference type="GO" id="GO:0005198">
    <property type="term" value="F:structural molecule activity"/>
    <property type="evidence" value="ECO:0007669"/>
    <property type="project" value="InterPro"/>
</dbReference>
<dbReference type="Pfam" id="PF21158">
    <property type="entry name" value="flgK_1st_1"/>
    <property type="match status" value="1"/>
</dbReference>
<evidence type="ECO:0000256" key="2">
    <source>
        <dbReference type="ARBA" id="ARBA00004613"/>
    </source>
</evidence>
<proteinExistence type="inferred from homology"/>
<keyword evidence="11" id="KW-0969">Cilium</keyword>
<dbReference type="eggNOG" id="COG1256">
    <property type="taxonomic scope" value="Bacteria"/>
</dbReference>
<keyword evidence="12" id="KW-1185">Reference proteome</keyword>
<dbReference type="PANTHER" id="PTHR30033:SF1">
    <property type="entry name" value="FLAGELLAR HOOK-ASSOCIATED PROTEIN 1"/>
    <property type="match status" value="1"/>
</dbReference>
<evidence type="ECO:0000313" key="11">
    <source>
        <dbReference type="EMBL" id="ACL72312.1"/>
    </source>
</evidence>
<comment type="similarity">
    <text evidence="3">Belongs to the flagella basal body rod proteins family.</text>
</comment>
<dbReference type="KEGG" id="tgr:Tgr7_1226"/>
<dbReference type="InterPro" id="IPR053927">
    <property type="entry name" value="FlgK_helical"/>
</dbReference>
<accession>B8GQB7</accession>
<protein>
    <recommendedName>
        <fullName evidence="4">Flagellar hook-associated protein 1</fullName>
    </recommendedName>
</protein>
<dbReference type="STRING" id="396588.Tgr7_1226"/>
<dbReference type="HOGENOM" id="CLU_012762_0_0_6"/>
<evidence type="ECO:0000259" key="9">
    <source>
        <dbReference type="Pfam" id="PF21158"/>
    </source>
</evidence>
<dbReference type="SUPFAM" id="SSF64518">
    <property type="entry name" value="Phase 1 flagellin"/>
    <property type="match status" value="1"/>
</dbReference>
<dbReference type="PROSITE" id="PS00588">
    <property type="entry name" value="FLAGELLA_BB_ROD"/>
    <property type="match status" value="1"/>
</dbReference>
<feature type="domain" description="Flagellar hook-associated protein 1 D2-like" evidence="9">
    <location>
        <begin position="344"/>
        <end position="421"/>
    </location>
</feature>
<comment type="subcellular location">
    <subcellularLocation>
        <location evidence="1">Bacterial flagellum</location>
    </subcellularLocation>
    <subcellularLocation>
        <location evidence="2">Secreted</location>
    </subcellularLocation>
</comment>
<evidence type="ECO:0000259" key="7">
    <source>
        <dbReference type="Pfam" id="PF00460"/>
    </source>
</evidence>
<evidence type="ECO:0000256" key="5">
    <source>
        <dbReference type="ARBA" id="ARBA00022525"/>
    </source>
</evidence>
<dbReference type="GO" id="GO:0044780">
    <property type="term" value="P:bacterial-type flagellum assembly"/>
    <property type="evidence" value="ECO:0007669"/>
    <property type="project" value="InterPro"/>
</dbReference>
<dbReference type="PANTHER" id="PTHR30033">
    <property type="entry name" value="FLAGELLAR HOOK-ASSOCIATED PROTEIN 1"/>
    <property type="match status" value="1"/>
</dbReference>
<dbReference type="GO" id="GO:0005576">
    <property type="term" value="C:extracellular region"/>
    <property type="evidence" value="ECO:0007669"/>
    <property type="project" value="UniProtKB-SubCell"/>
</dbReference>
<evidence type="ECO:0000256" key="3">
    <source>
        <dbReference type="ARBA" id="ARBA00009677"/>
    </source>
</evidence>
<gene>
    <name evidence="11" type="ordered locus">Tgr7_1226</name>
</gene>
<dbReference type="InterPro" id="IPR019776">
    <property type="entry name" value="Flagellar_basal_body_rod_CS"/>
</dbReference>
<organism evidence="11 12">
    <name type="scientific">Thioalkalivibrio sulfidiphilus (strain HL-EbGR7)</name>
    <dbReference type="NCBI Taxonomy" id="396588"/>
    <lineage>
        <taxon>Bacteria</taxon>
        <taxon>Pseudomonadati</taxon>
        <taxon>Pseudomonadota</taxon>
        <taxon>Gammaproteobacteria</taxon>
        <taxon>Chromatiales</taxon>
        <taxon>Ectothiorhodospiraceae</taxon>
        <taxon>Thioalkalivibrio</taxon>
    </lineage>
</organism>
<keyword evidence="6" id="KW-0975">Bacterial flagellum</keyword>